<dbReference type="RefSeq" id="WP_061835167.1">
    <property type="nucleotide sequence ID" value="NZ_LUKE01000002.1"/>
</dbReference>
<dbReference type="EMBL" id="LUKE01000002">
    <property type="protein sequence ID" value="KYG64656.1"/>
    <property type="molecule type" value="Genomic_DNA"/>
</dbReference>
<evidence type="ECO:0000313" key="3">
    <source>
        <dbReference type="EMBL" id="KYG64656.1"/>
    </source>
</evidence>
<accession>A0A150WL77</accession>
<feature type="region of interest" description="Disordered" evidence="1">
    <location>
        <begin position="23"/>
        <end position="44"/>
    </location>
</feature>
<organism evidence="3 4">
    <name type="scientific">Bdellovibrio bacteriovorus</name>
    <dbReference type="NCBI Taxonomy" id="959"/>
    <lineage>
        <taxon>Bacteria</taxon>
        <taxon>Pseudomonadati</taxon>
        <taxon>Bdellovibrionota</taxon>
        <taxon>Bdellovibrionia</taxon>
        <taxon>Bdellovibrionales</taxon>
        <taxon>Pseudobdellovibrionaceae</taxon>
        <taxon>Bdellovibrio</taxon>
    </lineage>
</organism>
<keyword evidence="2" id="KW-0732">Signal</keyword>
<reference evidence="3 4" key="1">
    <citation type="submission" date="2016-03" db="EMBL/GenBank/DDBJ databases">
        <authorList>
            <person name="Ploux O."/>
        </authorList>
    </citation>
    <scope>NUCLEOTIDE SEQUENCE [LARGE SCALE GENOMIC DNA]</scope>
    <source>
        <strain evidence="3 4">R0</strain>
    </source>
</reference>
<feature type="signal peptide" evidence="2">
    <location>
        <begin position="1"/>
        <end position="21"/>
    </location>
</feature>
<feature type="compositionally biased region" description="Low complexity" evidence="1">
    <location>
        <begin position="23"/>
        <end position="38"/>
    </location>
</feature>
<name>A0A150WL77_BDEBC</name>
<feature type="chain" id="PRO_5007572835" evidence="2">
    <location>
        <begin position="22"/>
        <end position="339"/>
    </location>
</feature>
<dbReference type="AlphaFoldDB" id="A0A150WL77"/>
<sequence>MKNKMSLLIAGLILAAMQAGAQTSSSTSATTSTTTSTSKIGDLQKPTEKMKDIDEEITDARLRASLGSKSKWSLKSDLSYSGGSVNDPMGSIRPNYRASATAEALTYLSGNIGVNVRVGDKDSISFGSGLTINDPFHGDITKPAADVRSGRKADAVLPRYEMSTPYVSWSRGYKAMGTQMSSSLSLTYYTDEDTRDNQKYTGSVSFSQVFLANFGTTKWNGGVSVSLGKYVYSGALTDEYYVNMQSAGKYKRSDISAGLFPFMQYTFNDRYSFRTVFGYFQFSKYEIDDRYLQLEPYQSVGVGISITRDIYLYPNIQFTPKDIRDDRTNVALSTNINLF</sequence>
<evidence type="ECO:0000256" key="2">
    <source>
        <dbReference type="SAM" id="SignalP"/>
    </source>
</evidence>
<evidence type="ECO:0000256" key="1">
    <source>
        <dbReference type="SAM" id="MobiDB-lite"/>
    </source>
</evidence>
<dbReference type="Proteomes" id="UP000075320">
    <property type="component" value="Unassembled WGS sequence"/>
</dbReference>
<protein>
    <submittedName>
        <fullName evidence="3">Uncharacterized protein</fullName>
    </submittedName>
</protein>
<evidence type="ECO:0000313" key="4">
    <source>
        <dbReference type="Proteomes" id="UP000075320"/>
    </source>
</evidence>
<dbReference type="OrthoDB" id="5289350at2"/>
<comment type="caution">
    <text evidence="3">The sequence shown here is derived from an EMBL/GenBank/DDBJ whole genome shotgun (WGS) entry which is preliminary data.</text>
</comment>
<keyword evidence="4" id="KW-1185">Reference proteome</keyword>
<gene>
    <name evidence="3" type="ORF">AZI86_10600</name>
</gene>
<proteinExistence type="predicted"/>